<dbReference type="Gene3D" id="3.40.50.150">
    <property type="entry name" value="Vaccinia Virus protein VP39"/>
    <property type="match status" value="1"/>
</dbReference>
<keyword evidence="4" id="KW-0949">S-adenosyl-L-methionine</keyword>
<evidence type="ECO:0000256" key="4">
    <source>
        <dbReference type="ARBA" id="ARBA00022691"/>
    </source>
</evidence>
<proteinExistence type="predicted"/>
<sequence>MKIPQNRAALQRDGARVLEFCGGISVGLDAMEDIKIRLCDSIENNAISIDVAQRNHPEVNHIGDAYDQTKYDRYDFVIGGTSCQNFSTMGDGEGLGGEKSKVFFKYLEALEKINPKWFLLENVFSMTNECRDQISEYLGVKPVVINSALLSAQARERYYWANFPIKQPEDRGIMLKDLWFGSGEVFAYSSSAGRGEKRKEFPFDERLRTDGKANT</sequence>
<evidence type="ECO:0000256" key="5">
    <source>
        <dbReference type="SAM" id="MobiDB-lite"/>
    </source>
</evidence>
<evidence type="ECO:0000256" key="1">
    <source>
        <dbReference type="ARBA" id="ARBA00011975"/>
    </source>
</evidence>
<dbReference type="AlphaFoldDB" id="X0ULN0"/>
<accession>X0ULN0</accession>
<dbReference type="EC" id="2.1.1.37" evidence="1"/>
<name>X0ULN0_9ZZZZ</name>
<comment type="caution">
    <text evidence="6">The sequence shown here is derived from an EMBL/GenBank/DDBJ whole genome shotgun (WGS) entry which is preliminary data.</text>
</comment>
<evidence type="ECO:0000256" key="3">
    <source>
        <dbReference type="ARBA" id="ARBA00022679"/>
    </source>
</evidence>
<dbReference type="InterPro" id="IPR001525">
    <property type="entry name" value="C5_MeTfrase"/>
</dbReference>
<dbReference type="EMBL" id="BARS01020374">
    <property type="protein sequence ID" value="GAG06520.1"/>
    <property type="molecule type" value="Genomic_DNA"/>
</dbReference>
<evidence type="ECO:0000256" key="2">
    <source>
        <dbReference type="ARBA" id="ARBA00022603"/>
    </source>
</evidence>
<dbReference type="GO" id="GO:0005634">
    <property type="term" value="C:nucleus"/>
    <property type="evidence" value="ECO:0007669"/>
    <property type="project" value="TreeGrafter"/>
</dbReference>
<evidence type="ECO:0000313" key="6">
    <source>
        <dbReference type="EMBL" id="GAG06520.1"/>
    </source>
</evidence>
<dbReference type="GO" id="GO:0032259">
    <property type="term" value="P:methylation"/>
    <property type="evidence" value="ECO:0007669"/>
    <property type="project" value="UniProtKB-KW"/>
</dbReference>
<keyword evidence="2" id="KW-0489">Methyltransferase</keyword>
<feature type="compositionally biased region" description="Basic and acidic residues" evidence="5">
    <location>
        <begin position="194"/>
        <end position="215"/>
    </location>
</feature>
<keyword evidence="3" id="KW-0808">Transferase</keyword>
<protein>
    <recommendedName>
        <fullName evidence="1">DNA (cytosine-5-)-methyltransferase</fullName>
        <ecNumber evidence="1">2.1.1.37</ecNumber>
    </recommendedName>
</protein>
<feature type="non-terminal residue" evidence="6">
    <location>
        <position position="215"/>
    </location>
</feature>
<organism evidence="6">
    <name type="scientific">marine sediment metagenome</name>
    <dbReference type="NCBI Taxonomy" id="412755"/>
    <lineage>
        <taxon>unclassified sequences</taxon>
        <taxon>metagenomes</taxon>
        <taxon>ecological metagenomes</taxon>
    </lineage>
</organism>
<dbReference type="PANTHER" id="PTHR23068">
    <property type="entry name" value="DNA CYTOSINE-5- -METHYLTRANSFERASE 3-RELATED"/>
    <property type="match status" value="1"/>
</dbReference>
<gene>
    <name evidence="6" type="ORF">S01H1_32858</name>
</gene>
<dbReference type="PANTHER" id="PTHR23068:SF52">
    <property type="entry name" value="DUF3444 DOMAIN-CONTAINING PROTEIN"/>
    <property type="match status" value="1"/>
</dbReference>
<dbReference type="InterPro" id="IPR029063">
    <property type="entry name" value="SAM-dependent_MTases_sf"/>
</dbReference>
<reference evidence="6" key="1">
    <citation type="journal article" date="2014" name="Front. Microbiol.">
        <title>High frequency of phylogenetically diverse reductive dehalogenase-homologous genes in deep subseafloor sedimentary metagenomes.</title>
        <authorList>
            <person name="Kawai M."/>
            <person name="Futagami T."/>
            <person name="Toyoda A."/>
            <person name="Takaki Y."/>
            <person name="Nishi S."/>
            <person name="Hori S."/>
            <person name="Arai W."/>
            <person name="Tsubouchi T."/>
            <person name="Morono Y."/>
            <person name="Uchiyama I."/>
            <person name="Ito T."/>
            <person name="Fujiyama A."/>
            <person name="Inagaki F."/>
            <person name="Takami H."/>
        </authorList>
    </citation>
    <scope>NUCLEOTIDE SEQUENCE</scope>
    <source>
        <strain evidence="6">Expedition CK06-06</strain>
    </source>
</reference>
<dbReference type="Pfam" id="PF00145">
    <property type="entry name" value="DNA_methylase"/>
    <property type="match status" value="1"/>
</dbReference>
<dbReference type="SUPFAM" id="SSF53335">
    <property type="entry name" value="S-adenosyl-L-methionine-dependent methyltransferases"/>
    <property type="match status" value="1"/>
</dbReference>
<dbReference type="GO" id="GO:0003886">
    <property type="term" value="F:DNA (cytosine-5-)-methyltransferase activity"/>
    <property type="evidence" value="ECO:0007669"/>
    <property type="project" value="UniProtKB-EC"/>
</dbReference>
<dbReference type="InterPro" id="IPR050390">
    <property type="entry name" value="C5-Methyltransferase"/>
</dbReference>
<feature type="region of interest" description="Disordered" evidence="5">
    <location>
        <begin position="193"/>
        <end position="215"/>
    </location>
</feature>